<keyword evidence="2" id="KW-1185">Reference proteome</keyword>
<reference evidence="1 2" key="1">
    <citation type="submission" date="2015-08" db="EMBL/GenBank/DDBJ databases">
        <title>Emmonsia species relationships and genome sequence.</title>
        <authorList>
            <person name="Cuomo C.A."/>
            <person name="Schwartz I.S."/>
            <person name="Kenyon C."/>
            <person name="De Hoog G.S."/>
            <person name="Govender N.P."/>
            <person name="Botha A."/>
            <person name="Moreno L."/>
            <person name="De Vries M."/>
            <person name="Munoz J.F."/>
            <person name="Stielow J.B."/>
        </authorList>
    </citation>
    <scope>NUCLEOTIDE SEQUENCE [LARGE SCALE GENOMIC DNA]</scope>
    <source>
        <strain evidence="1 2">EI222</strain>
    </source>
</reference>
<gene>
    <name evidence="1" type="ORF">ACJ73_06488</name>
</gene>
<accession>A0A1J9R105</accession>
<protein>
    <submittedName>
        <fullName evidence="1">Uncharacterized protein</fullName>
    </submittedName>
</protein>
<name>A0A1J9R105_9EURO</name>
<sequence>MAGGAEHVTDSTACMSIAGWAKVAWRAGEMPTTAWSMASWQPLRAAAGVDTAGWAVEKIEDLASRVVLSLVRITTPAVEEPEHSVEGWLAGRGSIWLPHPSDSSKPPPGW</sequence>
<evidence type="ECO:0000313" key="1">
    <source>
        <dbReference type="EMBL" id="OJD22167.1"/>
    </source>
</evidence>
<evidence type="ECO:0000313" key="2">
    <source>
        <dbReference type="Proteomes" id="UP000242791"/>
    </source>
</evidence>
<dbReference type="EMBL" id="LGTZ01001149">
    <property type="protein sequence ID" value="OJD22167.1"/>
    <property type="molecule type" value="Genomic_DNA"/>
</dbReference>
<dbReference type="AlphaFoldDB" id="A0A1J9R105"/>
<proteinExistence type="predicted"/>
<dbReference type="VEuPathDB" id="FungiDB:ACJ73_06488"/>
<comment type="caution">
    <text evidence="1">The sequence shown here is derived from an EMBL/GenBank/DDBJ whole genome shotgun (WGS) entry which is preliminary data.</text>
</comment>
<dbReference type="Proteomes" id="UP000242791">
    <property type="component" value="Unassembled WGS sequence"/>
</dbReference>
<organism evidence="1 2">
    <name type="scientific">Blastomyces percursus</name>
    <dbReference type="NCBI Taxonomy" id="1658174"/>
    <lineage>
        <taxon>Eukaryota</taxon>
        <taxon>Fungi</taxon>
        <taxon>Dikarya</taxon>
        <taxon>Ascomycota</taxon>
        <taxon>Pezizomycotina</taxon>
        <taxon>Eurotiomycetes</taxon>
        <taxon>Eurotiomycetidae</taxon>
        <taxon>Onygenales</taxon>
        <taxon>Ajellomycetaceae</taxon>
        <taxon>Blastomyces</taxon>
    </lineage>
</organism>